<dbReference type="STRING" id="27835.A0A0N4XG84"/>
<reference evidence="2 3" key="2">
    <citation type="submission" date="2018-11" db="EMBL/GenBank/DDBJ databases">
        <authorList>
            <consortium name="Pathogen Informatics"/>
        </authorList>
    </citation>
    <scope>NUCLEOTIDE SEQUENCE [LARGE SCALE GENOMIC DNA]</scope>
</reference>
<accession>A0A0N4XG84</accession>
<dbReference type="WBParaSite" id="NBR_0000153601-mRNA-1">
    <property type="protein sequence ID" value="NBR_0000153601-mRNA-1"/>
    <property type="gene ID" value="NBR_0000153601"/>
</dbReference>
<dbReference type="Gene3D" id="3.40.33.10">
    <property type="entry name" value="CAP"/>
    <property type="match status" value="1"/>
</dbReference>
<evidence type="ECO:0000259" key="1">
    <source>
        <dbReference type="Pfam" id="PF00188"/>
    </source>
</evidence>
<evidence type="ECO:0000313" key="2">
    <source>
        <dbReference type="EMBL" id="VDL65041.1"/>
    </source>
</evidence>
<feature type="domain" description="SCP" evidence="1">
    <location>
        <begin position="40"/>
        <end position="69"/>
    </location>
</feature>
<sequence length="105" mass="11460">MVQAAAVATRYWWKQVRLVPGIGVNKVTFRQKHENSTIRFFTLMSWATVEQMGCGVAQCGSVYNVVCRYSPAGNIVESPVYEIGPPASKCPPGTRADATYTALCA</sequence>
<dbReference type="Proteomes" id="UP000271162">
    <property type="component" value="Unassembled WGS sequence"/>
</dbReference>
<organism evidence="4">
    <name type="scientific">Nippostrongylus brasiliensis</name>
    <name type="common">Rat hookworm</name>
    <dbReference type="NCBI Taxonomy" id="27835"/>
    <lineage>
        <taxon>Eukaryota</taxon>
        <taxon>Metazoa</taxon>
        <taxon>Ecdysozoa</taxon>
        <taxon>Nematoda</taxon>
        <taxon>Chromadorea</taxon>
        <taxon>Rhabditida</taxon>
        <taxon>Rhabditina</taxon>
        <taxon>Rhabditomorpha</taxon>
        <taxon>Strongyloidea</taxon>
        <taxon>Heligmosomidae</taxon>
        <taxon>Nippostrongylus</taxon>
    </lineage>
</organism>
<name>A0A0N4XG84_NIPBR</name>
<reference evidence="4" key="1">
    <citation type="submission" date="2017-02" db="UniProtKB">
        <authorList>
            <consortium name="WormBaseParasite"/>
        </authorList>
    </citation>
    <scope>IDENTIFICATION</scope>
</reference>
<keyword evidence="3" id="KW-1185">Reference proteome</keyword>
<dbReference type="SUPFAM" id="SSF55797">
    <property type="entry name" value="PR-1-like"/>
    <property type="match status" value="1"/>
</dbReference>
<gene>
    <name evidence="2" type="ORF">NBR_LOCUS1537</name>
</gene>
<protein>
    <submittedName>
        <fullName evidence="4">SCP domain-containing protein</fullName>
    </submittedName>
</protein>
<dbReference type="EMBL" id="UYSL01001277">
    <property type="protein sequence ID" value="VDL65041.1"/>
    <property type="molecule type" value="Genomic_DNA"/>
</dbReference>
<proteinExistence type="predicted"/>
<evidence type="ECO:0000313" key="4">
    <source>
        <dbReference type="WBParaSite" id="NBR_0000153601-mRNA-1"/>
    </source>
</evidence>
<dbReference type="InterPro" id="IPR014044">
    <property type="entry name" value="CAP_dom"/>
</dbReference>
<dbReference type="Pfam" id="PF00188">
    <property type="entry name" value="CAP"/>
    <property type="match status" value="1"/>
</dbReference>
<dbReference type="AlphaFoldDB" id="A0A0N4XG84"/>
<evidence type="ECO:0000313" key="3">
    <source>
        <dbReference type="Proteomes" id="UP000271162"/>
    </source>
</evidence>
<dbReference type="InterPro" id="IPR035940">
    <property type="entry name" value="CAP_sf"/>
</dbReference>